<keyword evidence="2" id="KW-0812">Transmembrane</keyword>
<proteinExistence type="predicted"/>
<dbReference type="InterPro" id="IPR029050">
    <property type="entry name" value="Immunoprotect_excell_Ig-like"/>
</dbReference>
<dbReference type="Gene3D" id="2.60.40.1240">
    <property type="match status" value="1"/>
</dbReference>
<dbReference type="Pfam" id="PF11611">
    <property type="entry name" value="DUF4352"/>
    <property type="match status" value="1"/>
</dbReference>
<dbReference type="AlphaFoldDB" id="A0A3G9J4A4"/>
<evidence type="ECO:0000259" key="3">
    <source>
        <dbReference type="Pfam" id="PF11611"/>
    </source>
</evidence>
<organism evidence="4 5">
    <name type="scientific">Intestinibaculum porci</name>
    <dbReference type="NCBI Taxonomy" id="2487118"/>
    <lineage>
        <taxon>Bacteria</taxon>
        <taxon>Bacillati</taxon>
        <taxon>Bacillota</taxon>
        <taxon>Erysipelotrichia</taxon>
        <taxon>Erysipelotrichales</taxon>
        <taxon>Erysipelotrichaceae</taxon>
        <taxon>Intestinibaculum</taxon>
    </lineage>
</organism>
<feature type="transmembrane region" description="Helical" evidence="2">
    <location>
        <begin position="12"/>
        <end position="29"/>
    </location>
</feature>
<feature type="domain" description="DUF4352" evidence="3">
    <location>
        <begin position="55"/>
        <end position="151"/>
    </location>
</feature>
<dbReference type="RefSeq" id="WP_125118902.1">
    <property type="nucleotide sequence ID" value="NZ_AP019309.1"/>
</dbReference>
<evidence type="ECO:0000256" key="1">
    <source>
        <dbReference type="ARBA" id="ARBA00022729"/>
    </source>
</evidence>
<dbReference type="InParanoid" id="A0A3G9J4A4"/>
<accession>A0A3G9J4A4</accession>
<keyword evidence="1" id="KW-0732">Signal</keyword>
<evidence type="ECO:0000313" key="4">
    <source>
        <dbReference type="EMBL" id="BBH25990.1"/>
    </source>
</evidence>
<keyword evidence="2" id="KW-1133">Transmembrane helix</keyword>
<sequence length="175" mass="19621">MRKQKKPIYKRVWFWILVVIIIFGVSSMGNDSGNGGEKVSSSTTKQTTQKKMSYYKVGDSVKVGDVVYTLKSATTTKERNMFEDKKPKYVIKIVYHVKNGSDQDLSVGVDDDVYGPDNNKLDNYPLNNTTLDAIAPGKEKDVTVGYGAHSLGSFEIHFKPVLSLEKEAIYKVKIK</sequence>
<dbReference type="InterPro" id="IPR029051">
    <property type="entry name" value="DUF4352"/>
</dbReference>
<evidence type="ECO:0000256" key="2">
    <source>
        <dbReference type="SAM" id="Phobius"/>
    </source>
</evidence>
<gene>
    <name evidence="4" type="ORF">SG0102_09240</name>
</gene>
<dbReference type="KEGG" id="ebm:SG0102_09240"/>
<reference evidence="4 5" key="1">
    <citation type="submission" date="2018-11" db="EMBL/GenBank/DDBJ databases">
        <title>Novel Erysipelotrichaceae bacterium isolated from small intestine of a swine.</title>
        <authorList>
            <person name="Kim J.S."/>
            <person name="Choe H."/>
            <person name="Lee Y.R."/>
            <person name="Kim K.M."/>
            <person name="Park D.S."/>
        </authorList>
    </citation>
    <scope>NUCLEOTIDE SEQUENCE [LARGE SCALE GENOMIC DNA]</scope>
    <source>
        <strain evidence="4 5">SG0102</strain>
    </source>
</reference>
<dbReference type="EMBL" id="AP019309">
    <property type="protein sequence ID" value="BBH25990.1"/>
    <property type="molecule type" value="Genomic_DNA"/>
</dbReference>
<protein>
    <recommendedName>
        <fullName evidence="3">DUF4352 domain-containing protein</fullName>
    </recommendedName>
</protein>
<name>A0A3G9J4A4_9FIRM</name>
<evidence type="ECO:0000313" key="5">
    <source>
        <dbReference type="Proteomes" id="UP000268059"/>
    </source>
</evidence>
<dbReference type="Proteomes" id="UP000268059">
    <property type="component" value="Chromosome"/>
</dbReference>
<keyword evidence="2" id="KW-0472">Membrane</keyword>
<keyword evidence="5" id="KW-1185">Reference proteome</keyword>